<dbReference type="Proteomes" id="UP000267250">
    <property type="component" value="Chromosome"/>
</dbReference>
<dbReference type="PANTHER" id="PTHR43773">
    <property type="entry name" value="MAGNESIUM TRANSPORTER MGTE"/>
    <property type="match status" value="1"/>
</dbReference>
<feature type="transmembrane region" description="Helical" evidence="9">
    <location>
        <begin position="420"/>
        <end position="443"/>
    </location>
</feature>
<accession>A0A3Q9HSB4</accession>
<feature type="domain" description="CBS" evidence="10">
    <location>
        <begin position="198"/>
        <end position="255"/>
    </location>
</feature>
<dbReference type="SUPFAM" id="SSF161093">
    <property type="entry name" value="MgtE membrane domain-like"/>
    <property type="match status" value="1"/>
</dbReference>
<dbReference type="SMART" id="SM00924">
    <property type="entry name" value="MgtE_N"/>
    <property type="match status" value="1"/>
</dbReference>
<dbReference type="SMART" id="SM00116">
    <property type="entry name" value="CBS"/>
    <property type="match status" value="2"/>
</dbReference>
<reference evidence="11 12" key="1">
    <citation type="submission" date="2016-07" db="EMBL/GenBank/DDBJ databases">
        <title>Genome and transcriptome analysis of iron-reducing fermentative bacteria Anoxybacter fermentans.</title>
        <authorList>
            <person name="Zeng X."/>
            <person name="Shao Z."/>
        </authorList>
    </citation>
    <scope>NUCLEOTIDE SEQUENCE [LARGE SCALE GENOMIC DNA]</scope>
    <source>
        <strain evidence="11 12">DY22613</strain>
    </source>
</reference>
<evidence type="ECO:0000313" key="12">
    <source>
        <dbReference type="Proteomes" id="UP000267250"/>
    </source>
</evidence>
<dbReference type="NCBIfam" id="TIGR00400">
    <property type="entry name" value="mgtE"/>
    <property type="match status" value="1"/>
</dbReference>
<name>A0A3Q9HSB4_9FIRM</name>
<keyword evidence="9" id="KW-0479">Metal-binding</keyword>
<evidence type="ECO:0000256" key="4">
    <source>
        <dbReference type="ARBA" id="ARBA00022692"/>
    </source>
</evidence>
<dbReference type="SUPFAM" id="SSF54631">
    <property type="entry name" value="CBS-domain pair"/>
    <property type="match status" value="1"/>
</dbReference>
<comment type="subcellular location">
    <subcellularLocation>
        <location evidence="9">Cell membrane</location>
        <topology evidence="9">Multi-pass membrane protein</topology>
    </subcellularLocation>
    <subcellularLocation>
        <location evidence="1">Membrane</location>
        <topology evidence="1">Multi-pass membrane protein</topology>
    </subcellularLocation>
</comment>
<sequence length="447" mass="49649">MANKQLNNLLDNLKTKNFDKIKTWLDTVHPVDLAEILTELKDEEILAIYELMDYEQLAEMIEEADEKAQIRLLKLLDLDEIIQVFSYMSADNITDIMGNLPFNETKQLLKMMKEENAGTIRHLLGYYSDTAGGLMTTEFIALKENLTTTEALLKIKQIGPKTEIIETIFVVDESKRLVGTVDLRDILVAPDDQPLKEITDYNVISVLPGTDQEKVAMIVSKYDLTVIPVVNRRGVLIGIITVDDIIDVIEAENTEDMFKMVGINDEEQVISPVRISIRKRLPWLYVNLITAFTASFTIGLFEDVIAQVVILATFLPIVAGLGGNSGQQSLAVMIRGLALGEIDFKNSKETLFKEILIGLINGTAIGIVTGLIAYFWRGNFFIGLVIFLAMVINMVIGALMGSLIPLGLKAVGIDPALASSIFLTATTDTFGFLIFLLLSSLFLKFMI</sequence>
<keyword evidence="8" id="KW-0129">CBS domain</keyword>
<keyword evidence="7 9" id="KW-0472">Membrane</keyword>
<evidence type="ECO:0000256" key="6">
    <source>
        <dbReference type="ARBA" id="ARBA00022989"/>
    </source>
</evidence>
<organism evidence="11 12">
    <name type="scientific">Anoxybacter fermentans</name>
    <dbReference type="NCBI Taxonomy" id="1323375"/>
    <lineage>
        <taxon>Bacteria</taxon>
        <taxon>Bacillati</taxon>
        <taxon>Bacillota</taxon>
        <taxon>Clostridia</taxon>
        <taxon>Halanaerobiales</taxon>
        <taxon>Anoxybacter</taxon>
    </lineage>
</organism>
<evidence type="ECO:0000256" key="2">
    <source>
        <dbReference type="ARBA" id="ARBA00009749"/>
    </source>
</evidence>
<dbReference type="KEGG" id="aft:BBF96_15480"/>
<dbReference type="Gene3D" id="1.25.60.10">
    <property type="entry name" value="MgtE N-terminal domain-like"/>
    <property type="match status" value="1"/>
</dbReference>
<comment type="similarity">
    <text evidence="2 9">Belongs to the SLC41A transporter family.</text>
</comment>
<keyword evidence="5 9" id="KW-0460">Magnesium</keyword>
<comment type="caution">
    <text evidence="9">Lacks conserved residue(s) required for the propagation of feature annotation.</text>
</comment>
<evidence type="ECO:0000256" key="1">
    <source>
        <dbReference type="ARBA" id="ARBA00004141"/>
    </source>
</evidence>
<feature type="transmembrane region" description="Helical" evidence="9">
    <location>
        <begin position="281"/>
        <end position="298"/>
    </location>
</feature>
<dbReference type="Gene3D" id="1.10.357.20">
    <property type="entry name" value="SLC41 divalent cation transporters, integral membrane domain"/>
    <property type="match status" value="1"/>
</dbReference>
<dbReference type="PANTHER" id="PTHR43773:SF1">
    <property type="entry name" value="MAGNESIUM TRANSPORTER MGTE"/>
    <property type="match status" value="1"/>
</dbReference>
<dbReference type="InterPro" id="IPR036739">
    <property type="entry name" value="SLC41_membr_dom_sf"/>
</dbReference>
<evidence type="ECO:0000256" key="9">
    <source>
        <dbReference type="RuleBase" id="RU362011"/>
    </source>
</evidence>
<dbReference type="InterPro" id="IPR006668">
    <property type="entry name" value="Mg_transptr_MgtE_intracell_dom"/>
</dbReference>
<keyword evidence="6 9" id="KW-1133">Transmembrane helix</keyword>
<proteinExistence type="inferred from homology"/>
<dbReference type="EMBL" id="CP016379">
    <property type="protein sequence ID" value="AZR74650.1"/>
    <property type="molecule type" value="Genomic_DNA"/>
</dbReference>
<keyword evidence="4 9" id="KW-0812">Transmembrane</keyword>
<gene>
    <name evidence="11" type="ORF">BBF96_15480</name>
</gene>
<dbReference type="RefSeq" id="WP_127018017.1">
    <property type="nucleotide sequence ID" value="NZ_CP016379.1"/>
</dbReference>
<keyword evidence="12" id="KW-1185">Reference proteome</keyword>
<dbReference type="InterPro" id="IPR006667">
    <property type="entry name" value="SLC41_membr_dom"/>
</dbReference>
<feature type="transmembrane region" description="Helical" evidence="9">
    <location>
        <begin position="382"/>
        <end position="408"/>
    </location>
</feature>
<comment type="subunit">
    <text evidence="9">Homodimer.</text>
</comment>
<evidence type="ECO:0000256" key="5">
    <source>
        <dbReference type="ARBA" id="ARBA00022842"/>
    </source>
</evidence>
<dbReference type="InterPro" id="IPR046342">
    <property type="entry name" value="CBS_dom_sf"/>
</dbReference>
<evidence type="ECO:0000256" key="3">
    <source>
        <dbReference type="ARBA" id="ARBA00022448"/>
    </source>
</evidence>
<dbReference type="GO" id="GO:0005886">
    <property type="term" value="C:plasma membrane"/>
    <property type="evidence" value="ECO:0007669"/>
    <property type="project" value="UniProtKB-SubCell"/>
</dbReference>
<dbReference type="Gene3D" id="3.10.580.10">
    <property type="entry name" value="CBS-domain"/>
    <property type="match status" value="1"/>
</dbReference>
<dbReference type="CDD" id="cd04606">
    <property type="entry name" value="CBS_pair_Mg_transporter"/>
    <property type="match status" value="1"/>
</dbReference>
<dbReference type="Pfam" id="PF03448">
    <property type="entry name" value="MgtE_N"/>
    <property type="match status" value="1"/>
</dbReference>
<dbReference type="InterPro" id="IPR006669">
    <property type="entry name" value="MgtE_transporter"/>
</dbReference>
<evidence type="ECO:0000313" key="11">
    <source>
        <dbReference type="EMBL" id="AZR74650.1"/>
    </source>
</evidence>
<dbReference type="Pfam" id="PF01769">
    <property type="entry name" value="MgtE"/>
    <property type="match status" value="1"/>
</dbReference>
<evidence type="ECO:0000256" key="7">
    <source>
        <dbReference type="ARBA" id="ARBA00023136"/>
    </source>
</evidence>
<dbReference type="GO" id="GO:0046872">
    <property type="term" value="F:metal ion binding"/>
    <property type="evidence" value="ECO:0007669"/>
    <property type="project" value="UniProtKB-KW"/>
</dbReference>
<evidence type="ECO:0000259" key="10">
    <source>
        <dbReference type="PROSITE" id="PS51371"/>
    </source>
</evidence>
<dbReference type="PROSITE" id="PS51371">
    <property type="entry name" value="CBS"/>
    <property type="match status" value="2"/>
</dbReference>
<evidence type="ECO:0000256" key="8">
    <source>
        <dbReference type="PROSITE-ProRule" id="PRU00703"/>
    </source>
</evidence>
<dbReference type="SUPFAM" id="SSF158791">
    <property type="entry name" value="MgtE N-terminal domain-like"/>
    <property type="match status" value="1"/>
</dbReference>
<dbReference type="GO" id="GO:0015095">
    <property type="term" value="F:magnesium ion transmembrane transporter activity"/>
    <property type="evidence" value="ECO:0007669"/>
    <property type="project" value="UniProtKB-UniRule"/>
</dbReference>
<protein>
    <recommendedName>
        <fullName evidence="9">Magnesium transporter MgtE</fullName>
    </recommendedName>
</protein>
<dbReference type="AlphaFoldDB" id="A0A3Q9HSB4"/>
<keyword evidence="9" id="KW-1003">Cell membrane</keyword>
<dbReference type="InterPro" id="IPR038076">
    <property type="entry name" value="MgtE_N_sf"/>
</dbReference>
<keyword evidence="3 9" id="KW-0813">Transport</keyword>
<dbReference type="InterPro" id="IPR000644">
    <property type="entry name" value="CBS_dom"/>
</dbReference>
<feature type="transmembrane region" description="Helical" evidence="9">
    <location>
        <begin position="355"/>
        <end position="376"/>
    </location>
</feature>
<feature type="domain" description="CBS" evidence="10">
    <location>
        <begin position="135"/>
        <end position="197"/>
    </location>
</feature>
<dbReference type="OrthoDB" id="9790355at2"/>
<comment type="function">
    <text evidence="9">Acts as a magnesium transporter.</text>
</comment>
<dbReference type="Pfam" id="PF00571">
    <property type="entry name" value="CBS"/>
    <property type="match status" value="2"/>
</dbReference>